<keyword evidence="5 7" id="KW-1133">Transmembrane helix</keyword>
<evidence type="ECO:0000256" key="1">
    <source>
        <dbReference type="ARBA" id="ARBA00004651"/>
    </source>
</evidence>
<feature type="transmembrane region" description="Helical" evidence="7">
    <location>
        <begin position="12"/>
        <end position="35"/>
    </location>
</feature>
<name>A0A1H8H7H1_9BACL</name>
<feature type="transmembrane region" description="Helical" evidence="7">
    <location>
        <begin position="245"/>
        <end position="265"/>
    </location>
</feature>
<keyword evidence="6 7" id="KW-0472">Membrane</keyword>
<dbReference type="AlphaFoldDB" id="A0A1H8H7H1"/>
<evidence type="ECO:0000259" key="8">
    <source>
        <dbReference type="PROSITE" id="PS50850"/>
    </source>
</evidence>
<evidence type="ECO:0000313" key="9">
    <source>
        <dbReference type="EMBL" id="SEN51468.1"/>
    </source>
</evidence>
<dbReference type="PANTHER" id="PTHR23521">
    <property type="entry name" value="TRANSPORTER MFS SUPERFAMILY"/>
    <property type="match status" value="1"/>
</dbReference>
<dbReference type="InterPro" id="IPR011701">
    <property type="entry name" value="MFS"/>
</dbReference>
<evidence type="ECO:0000256" key="5">
    <source>
        <dbReference type="ARBA" id="ARBA00022989"/>
    </source>
</evidence>
<evidence type="ECO:0000256" key="6">
    <source>
        <dbReference type="ARBA" id="ARBA00023136"/>
    </source>
</evidence>
<dbReference type="PANTHER" id="PTHR23521:SF2">
    <property type="entry name" value="TRANSPORTER MFS SUPERFAMILY"/>
    <property type="match status" value="1"/>
</dbReference>
<dbReference type="GO" id="GO:0022857">
    <property type="term" value="F:transmembrane transporter activity"/>
    <property type="evidence" value="ECO:0007669"/>
    <property type="project" value="InterPro"/>
</dbReference>
<dbReference type="InterPro" id="IPR020846">
    <property type="entry name" value="MFS_dom"/>
</dbReference>
<feature type="transmembrane region" description="Helical" evidence="7">
    <location>
        <begin position="208"/>
        <end position="225"/>
    </location>
</feature>
<accession>A0A1H8H7H1</accession>
<keyword evidence="3" id="KW-1003">Cell membrane</keyword>
<dbReference type="RefSeq" id="WP_089970614.1">
    <property type="nucleotide sequence ID" value="NZ_FOCQ01000013.1"/>
</dbReference>
<dbReference type="PROSITE" id="PS50850">
    <property type="entry name" value="MFS"/>
    <property type="match status" value="1"/>
</dbReference>
<dbReference type="InterPro" id="IPR047200">
    <property type="entry name" value="MFS_YcaD-like"/>
</dbReference>
<feature type="transmembrane region" description="Helical" evidence="7">
    <location>
        <begin position="367"/>
        <end position="387"/>
    </location>
</feature>
<evidence type="ECO:0000256" key="7">
    <source>
        <dbReference type="SAM" id="Phobius"/>
    </source>
</evidence>
<keyword evidence="4 7" id="KW-0812">Transmembrane</keyword>
<evidence type="ECO:0000256" key="4">
    <source>
        <dbReference type="ARBA" id="ARBA00022692"/>
    </source>
</evidence>
<sequence length="403" mass="43366">MVHTWSVKRFRILVLIVGVAGMSQGLLIPLLTTLLEEQGVSSSHNGLSAAALYAGILLMSPFCAPVVKLLGYKRSIIAGLWVTTVAVILFPVYTGIWMWSFLRFWVGVGDSLLHYATQLWITLTAPAEERGKRISQYGFAYGLGFGIGPLGINLLQWGFYAPFLVLLAVLAVTFYFAGQLDSPAWRSESTGEGHTGKNRAGSVRIFEIYRVGLIALCPAVLYGLLETALAGSFPVYGLREGMSKAWVSVLISAFVWGSLAFQVPLGILGDKMGRKKLLMGVCLLGAIGMGLIPSLIPNVYLLFIAFGLTGGLVGSLFSLGLAHLTDLLPPSHLPTANAVASVHFSVGSILGPYVGGLLIQWTGGKSLFYFLAFSLLCFVLLASLYRVRENTAEKKKPTTKPAV</sequence>
<feature type="transmembrane region" description="Helical" evidence="7">
    <location>
        <begin position="336"/>
        <end position="361"/>
    </location>
</feature>
<gene>
    <name evidence="9" type="ORF">SAMN05444955_11350</name>
</gene>
<feature type="transmembrane region" description="Helical" evidence="7">
    <location>
        <begin position="79"/>
        <end position="98"/>
    </location>
</feature>
<evidence type="ECO:0000256" key="2">
    <source>
        <dbReference type="ARBA" id="ARBA00022448"/>
    </source>
</evidence>
<dbReference type="GO" id="GO:0005886">
    <property type="term" value="C:plasma membrane"/>
    <property type="evidence" value="ECO:0007669"/>
    <property type="project" value="UniProtKB-SubCell"/>
</dbReference>
<protein>
    <submittedName>
        <fullName evidence="9">Fucose permease</fullName>
    </submittedName>
</protein>
<dbReference type="Gene3D" id="1.20.1250.20">
    <property type="entry name" value="MFS general substrate transporter like domains"/>
    <property type="match status" value="2"/>
</dbReference>
<dbReference type="STRING" id="1173111.SAMN05444955_11350"/>
<keyword evidence="10" id="KW-1185">Reference proteome</keyword>
<dbReference type="SUPFAM" id="SSF103473">
    <property type="entry name" value="MFS general substrate transporter"/>
    <property type="match status" value="1"/>
</dbReference>
<dbReference type="Proteomes" id="UP000199695">
    <property type="component" value="Unassembled WGS sequence"/>
</dbReference>
<evidence type="ECO:0000256" key="3">
    <source>
        <dbReference type="ARBA" id="ARBA00022475"/>
    </source>
</evidence>
<feature type="transmembrane region" description="Helical" evidence="7">
    <location>
        <begin position="277"/>
        <end position="296"/>
    </location>
</feature>
<keyword evidence="2" id="KW-0813">Transport</keyword>
<evidence type="ECO:0000313" key="10">
    <source>
        <dbReference type="Proteomes" id="UP000199695"/>
    </source>
</evidence>
<comment type="subcellular location">
    <subcellularLocation>
        <location evidence="1">Cell membrane</location>
        <topology evidence="1">Multi-pass membrane protein</topology>
    </subcellularLocation>
</comment>
<dbReference type="OrthoDB" id="478565at2"/>
<feature type="transmembrane region" description="Helical" evidence="7">
    <location>
        <begin position="158"/>
        <end position="177"/>
    </location>
</feature>
<feature type="transmembrane region" description="Helical" evidence="7">
    <location>
        <begin position="302"/>
        <end position="324"/>
    </location>
</feature>
<proteinExistence type="predicted"/>
<reference evidence="9 10" key="1">
    <citation type="submission" date="2016-10" db="EMBL/GenBank/DDBJ databases">
        <authorList>
            <person name="de Groot N.N."/>
        </authorList>
    </citation>
    <scope>NUCLEOTIDE SEQUENCE [LARGE SCALE GENOMIC DNA]</scope>
    <source>
        <strain evidence="9 10">DSM 46701</strain>
    </source>
</reference>
<dbReference type="Pfam" id="PF07690">
    <property type="entry name" value="MFS_1"/>
    <property type="match status" value="1"/>
</dbReference>
<dbReference type="InterPro" id="IPR036259">
    <property type="entry name" value="MFS_trans_sf"/>
</dbReference>
<feature type="transmembrane region" description="Helical" evidence="7">
    <location>
        <begin position="47"/>
        <end position="67"/>
    </location>
</feature>
<organism evidence="9 10">
    <name type="scientific">Lihuaxuella thermophila</name>
    <dbReference type="NCBI Taxonomy" id="1173111"/>
    <lineage>
        <taxon>Bacteria</taxon>
        <taxon>Bacillati</taxon>
        <taxon>Bacillota</taxon>
        <taxon>Bacilli</taxon>
        <taxon>Bacillales</taxon>
        <taxon>Thermoactinomycetaceae</taxon>
        <taxon>Lihuaxuella</taxon>
    </lineage>
</organism>
<dbReference type="EMBL" id="FOCQ01000013">
    <property type="protein sequence ID" value="SEN51468.1"/>
    <property type="molecule type" value="Genomic_DNA"/>
</dbReference>
<dbReference type="CDD" id="cd17477">
    <property type="entry name" value="MFS_YcaD_like"/>
    <property type="match status" value="1"/>
</dbReference>
<feature type="domain" description="Major facilitator superfamily (MFS) profile" evidence="8">
    <location>
        <begin position="9"/>
        <end position="392"/>
    </location>
</feature>